<dbReference type="Gene3D" id="3.40.718.10">
    <property type="entry name" value="Isopropylmalate Dehydrogenase"/>
    <property type="match status" value="1"/>
</dbReference>
<proteinExistence type="predicted"/>
<dbReference type="GO" id="GO:0046872">
    <property type="term" value="F:metal ion binding"/>
    <property type="evidence" value="ECO:0007669"/>
    <property type="project" value="UniProtKB-KW"/>
</dbReference>
<keyword evidence="1" id="KW-0479">Metal-binding</keyword>
<name>A0A095ZQD2_9BACT</name>
<dbReference type="PANTHER" id="PTHR30004">
    <property type="entry name" value="4-HYDROXYTHREONINE-4-PHOSPHATE DEHYDROGENASE"/>
    <property type="match status" value="1"/>
</dbReference>
<dbReference type="EMBL" id="JRNN01000021">
    <property type="protein sequence ID" value="KGF36965.1"/>
    <property type="molecule type" value="Genomic_DNA"/>
</dbReference>
<accession>A0A095ZQD2</accession>
<evidence type="ECO:0000256" key="4">
    <source>
        <dbReference type="SAM" id="MobiDB-lite"/>
    </source>
</evidence>
<sequence>MNNRKIRVALTHGDTNGIGYELIFKTFAAPEMLELCTPIIYGSPKIAAYHRKALDIQANFSIINTADEVCDGRINLMTCFDDEVKVELGTPTEESGQAAVRALDRAMTDYREGVYGVLVAAPMSADGIKFGNLTFDSLENYLQTCLGEGKQTTTLYLNDFMHVAMVADDQPLKAAMESITLENIVHKAAILYLTLKRDLRVANPRIAVLGLNPKADGAEEQEIIRPAVAKLSDAGMCAFGPYAAETFFGSNDYDAFDGILAMYHDQAMLPFKTLSLEEGVSAIANLPIVCTKTNYTPMFEVAGQGVINENPLRQAVYLAIDIYRNRFNYDEPMKNPLPKLYHERREDRGKGRFNAPKRQMKGEQQASQPKKDEK</sequence>
<keyword evidence="3" id="KW-0520">NAD</keyword>
<gene>
    <name evidence="5" type="ORF">HMPREF2137_01005</name>
</gene>
<keyword evidence="2" id="KW-0560">Oxidoreductase</keyword>
<comment type="caution">
    <text evidence="5">The sequence shown here is derived from an EMBL/GenBank/DDBJ whole genome shotgun (WGS) entry which is preliminary data.</text>
</comment>
<dbReference type="GO" id="GO:0051287">
    <property type="term" value="F:NAD binding"/>
    <property type="evidence" value="ECO:0007669"/>
    <property type="project" value="InterPro"/>
</dbReference>
<evidence type="ECO:0000313" key="5">
    <source>
        <dbReference type="EMBL" id="KGF36965.1"/>
    </source>
</evidence>
<dbReference type="Pfam" id="PF04166">
    <property type="entry name" value="PdxA"/>
    <property type="match status" value="1"/>
</dbReference>
<dbReference type="SUPFAM" id="SSF53659">
    <property type="entry name" value="Isocitrate/Isopropylmalate dehydrogenase-like"/>
    <property type="match status" value="1"/>
</dbReference>
<reference evidence="5 6" key="1">
    <citation type="submission" date="2014-07" db="EMBL/GenBank/DDBJ databases">
        <authorList>
            <person name="McCorrison J."/>
            <person name="Sanka R."/>
            <person name="Torralba M."/>
            <person name="Gillis M."/>
            <person name="Haft D.H."/>
            <person name="Methe B."/>
            <person name="Sutton G."/>
            <person name="Nelson K.E."/>
        </authorList>
    </citation>
    <scope>NUCLEOTIDE SEQUENCE [LARGE SCALE GENOMIC DNA]</scope>
    <source>
        <strain evidence="5 6">DNF00853</strain>
    </source>
</reference>
<evidence type="ECO:0000256" key="2">
    <source>
        <dbReference type="ARBA" id="ARBA00023002"/>
    </source>
</evidence>
<protein>
    <submittedName>
        <fullName evidence="5">4-hydroxythreonine-4-phosphate dehydrogenase</fullName>
    </submittedName>
</protein>
<dbReference type="RefSeq" id="WP_036871527.1">
    <property type="nucleotide sequence ID" value="NZ_JRNN01000021.1"/>
</dbReference>
<evidence type="ECO:0000256" key="3">
    <source>
        <dbReference type="ARBA" id="ARBA00023027"/>
    </source>
</evidence>
<dbReference type="InterPro" id="IPR005255">
    <property type="entry name" value="PdxA_fam"/>
</dbReference>
<dbReference type="PANTHER" id="PTHR30004:SF6">
    <property type="entry name" value="D-THREONATE 4-PHOSPHATE DEHYDROGENASE"/>
    <property type="match status" value="1"/>
</dbReference>
<evidence type="ECO:0000256" key="1">
    <source>
        <dbReference type="ARBA" id="ARBA00022723"/>
    </source>
</evidence>
<evidence type="ECO:0000313" key="6">
    <source>
        <dbReference type="Proteomes" id="UP000029556"/>
    </source>
</evidence>
<feature type="region of interest" description="Disordered" evidence="4">
    <location>
        <begin position="334"/>
        <end position="374"/>
    </location>
</feature>
<dbReference type="AlphaFoldDB" id="A0A095ZQD2"/>
<feature type="compositionally biased region" description="Basic and acidic residues" evidence="4">
    <location>
        <begin position="340"/>
        <end position="350"/>
    </location>
</feature>
<dbReference type="Proteomes" id="UP000029556">
    <property type="component" value="Unassembled WGS sequence"/>
</dbReference>
<dbReference type="GO" id="GO:0016491">
    <property type="term" value="F:oxidoreductase activity"/>
    <property type="evidence" value="ECO:0007669"/>
    <property type="project" value="UniProtKB-KW"/>
</dbReference>
<dbReference type="OrthoDB" id="9801783at2"/>
<organism evidence="5 6">
    <name type="scientific">Hoylesella buccalis DNF00853</name>
    <dbReference type="NCBI Taxonomy" id="1401074"/>
    <lineage>
        <taxon>Bacteria</taxon>
        <taxon>Pseudomonadati</taxon>
        <taxon>Bacteroidota</taxon>
        <taxon>Bacteroidia</taxon>
        <taxon>Bacteroidales</taxon>
        <taxon>Prevotellaceae</taxon>
        <taxon>Hoylesella</taxon>
    </lineage>
</organism>